<dbReference type="GO" id="GO:0006629">
    <property type="term" value="P:lipid metabolic process"/>
    <property type="evidence" value="ECO:0007669"/>
    <property type="project" value="InterPro"/>
</dbReference>
<dbReference type="SUPFAM" id="SSF51695">
    <property type="entry name" value="PLC-like phosphodiesterases"/>
    <property type="match status" value="1"/>
</dbReference>
<evidence type="ECO:0000313" key="3">
    <source>
        <dbReference type="Proteomes" id="UP000440694"/>
    </source>
</evidence>
<accession>A0A6I3KJ60</accession>
<dbReference type="Proteomes" id="UP000440694">
    <property type="component" value="Unassembled WGS sequence"/>
</dbReference>
<keyword evidence="3" id="KW-1185">Reference proteome</keyword>
<organism evidence="2 3">
    <name type="scientific">Hyphomicrobium album</name>
    <dbReference type="NCBI Taxonomy" id="2665159"/>
    <lineage>
        <taxon>Bacteria</taxon>
        <taxon>Pseudomonadati</taxon>
        <taxon>Pseudomonadota</taxon>
        <taxon>Alphaproteobacteria</taxon>
        <taxon>Hyphomicrobiales</taxon>
        <taxon>Hyphomicrobiaceae</taxon>
        <taxon>Hyphomicrobium</taxon>
    </lineage>
</organism>
<dbReference type="InterPro" id="IPR030395">
    <property type="entry name" value="GP_PDE_dom"/>
</dbReference>
<dbReference type="InterPro" id="IPR017946">
    <property type="entry name" value="PLC-like_Pdiesterase_TIM-brl"/>
</dbReference>
<reference evidence="2 3" key="1">
    <citation type="submission" date="2019-11" db="EMBL/GenBank/DDBJ databases">
        <title>Identification of a novel strain.</title>
        <authorList>
            <person name="Xu Q."/>
            <person name="Wang G."/>
        </authorList>
    </citation>
    <scope>NUCLEOTIDE SEQUENCE [LARGE SCALE GENOMIC DNA]</scope>
    <source>
        <strain evidence="3">xq</strain>
    </source>
</reference>
<dbReference type="Pfam" id="PF03009">
    <property type="entry name" value="GDPD"/>
    <property type="match status" value="1"/>
</dbReference>
<name>A0A6I3KJ60_9HYPH</name>
<dbReference type="EMBL" id="WMBQ01000001">
    <property type="protein sequence ID" value="MTD93772.1"/>
    <property type="molecule type" value="Genomic_DNA"/>
</dbReference>
<dbReference type="RefSeq" id="WP_154738280.1">
    <property type="nucleotide sequence ID" value="NZ_WMBQ01000001.1"/>
</dbReference>
<dbReference type="PROSITE" id="PS51704">
    <property type="entry name" value="GP_PDE"/>
    <property type="match status" value="1"/>
</dbReference>
<protein>
    <submittedName>
        <fullName evidence="2">Glycerophosphodiester phosphodiesterase</fullName>
    </submittedName>
</protein>
<sequence length="249" mass="27415">MLDRNTFLRPIAHRGLHDAAKGIIENTTAAFEAAIAKGYGIECDLRPAGCATPMVFHDLTLDRLVEAEGPIARHEAAALKRLAYRSVKGAMLDLAELFELVGGRVPLLIEIKSEWEAPDARYLNAIAKAAQSYKEPVALMSFDPAVMTGIRELAPEIPRGIVSGQFAADCWWRDQLGPQRAHDLSNLLESGPAAPDFYAYDVNALPTPVTRFAREVEGLPLFTWTVRSEEQRATAARWADAPIFEGYEP</sequence>
<dbReference type="AlphaFoldDB" id="A0A6I3KJ60"/>
<gene>
    <name evidence="2" type="ORF">GIW81_05425</name>
</gene>
<proteinExistence type="predicted"/>
<feature type="domain" description="GP-PDE" evidence="1">
    <location>
        <begin position="8"/>
        <end position="249"/>
    </location>
</feature>
<evidence type="ECO:0000259" key="1">
    <source>
        <dbReference type="PROSITE" id="PS51704"/>
    </source>
</evidence>
<comment type="caution">
    <text evidence="2">The sequence shown here is derived from an EMBL/GenBank/DDBJ whole genome shotgun (WGS) entry which is preliminary data.</text>
</comment>
<dbReference type="GO" id="GO:0008081">
    <property type="term" value="F:phosphoric diester hydrolase activity"/>
    <property type="evidence" value="ECO:0007669"/>
    <property type="project" value="InterPro"/>
</dbReference>
<dbReference type="PANTHER" id="PTHR46211">
    <property type="entry name" value="GLYCEROPHOSPHORYL DIESTER PHOSPHODIESTERASE"/>
    <property type="match status" value="1"/>
</dbReference>
<dbReference type="PANTHER" id="PTHR46211:SF1">
    <property type="entry name" value="GLYCEROPHOSPHODIESTER PHOSPHODIESTERASE, CYTOPLASMIC"/>
    <property type="match status" value="1"/>
</dbReference>
<evidence type="ECO:0000313" key="2">
    <source>
        <dbReference type="EMBL" id="MTD93772.1"/>
    </source>
</evidence>
<dbReference type="Gene3D" id="3.20.20.190">
    <property type="entry name" value="Phosphatidylinositol (PI) phosphodiesterase"/>
    <property type="match status" value="1"/>
</dbReference>